<keyword evidence="3" id="KW-1185">Reference proteome</keyword>
<feature type="compositionally biased region" description="Polar residues" evidence="1">
    <location>
        <begin position="207"/>
        <end position="222"/>
    </location>
</feature>
<evidence type="ECO:0000313" key="2">
    <source>
        <dbReference type="EMBL" id="TEB29874.1"/>
    </source>
</evidence>
<feature type="compositionally biased region" description="Low complexity" evidence="1">
    <location>
        <begin position="147"/>
        <end position="157"/>
    </location>
</feature>
<accession>A0A4Y7T7E7</accession>
<name>A0A4Y7T7E7_COPMI</name>
<dbReference type="AlphaFoldDB" id="A0A4Y7T7E7"/>
<organism evidence="2 3">
    <name type="scientific">Coprinellus micaceus</name>
    <name type="common">Glistening ink-cap mushroom</name>
    <name type="synonym">Coprinus micaceus</name>
    <dbReference type="NCBI Taxonomy" id="71717"/>
    <lineage>
        <taxon>Eukaryota</taxon>
        <taxon>Fungi</taxon>
        <taxon>Dikarya</taxon>
        <taxon>Basidiomycota</taxon>
        <taxon>Agaricomycotina</taxon>
        <taxon>Agaricomycetes</taxon>
        <taxon>Agaricomycetidae</taxon>
        <taxon>Agaricales</taxon>
        <taxon>Agaricineae</taxon>
        <taxon>Psathyrellaceae</taxon>
        <taxon>Coprinellus</taxon>
    </lineage>
</organism>
<dbReference type="Proteomes" id="UP000298030">
    <property type="component" value="Unassembled WGS sequence"/>
</dbReference>
<comment type="caution">
    <text evidence="2">The sequence shown here is derived from an EMBL/GenBank/DDBJ whole genome shotgun (WGS) entry which is preliminary data.</text>
</comment>
<sequence>MERRYRKPGFAVDTHLPVIVAEPLSLPFSLDRHHLRVLIYQAHPLLYFSRKSRRATFLRFWSFTLIRMSASSSAGGSSFPPTRDPAQRLPIPRPAIRPKHNRTCRCSQCYLRPSLFPRGDRGQIELPRPTWLESSSTGPASLELPRSVPGSKSSDPSGKGKEREIVSPIPSWSHDVRRLEGQLGGPSHPPSPSWHQNEALAGRQGQRARNNIMRPSTSSSANRIPRFSRAPRSPVRETSIAGPSSRPPRPPGNEPMVVDSRATPHMSQHFPGGHEPVFLTPVMSPAPPTGPPPRTGSKRKLSDLYDPLDPTEHVLDFRNPPPPQGRGFTSRTITRFPQAACQNERRLRRPKLRLLAARNAGIPCPIISISRPQKCKSTGPVGHGDRRSEHVETSLCVGGRAVVYRRGTVPHISRLTFI</sequence>
<proteinExistence type="predicted"/>
<gene>
    <name evidence="2" type="ORF">FA13DRAFT_599918</name>
</gene>
<protein>
    <submittedName>
        <fullName evidence="2">Uncharacterized protein</fullName>
    </submittedName>
</protein>
<feature type="region of interest" description="Disordered" evidence="1">
    <location>
        <begin position="71"/>
        <end position="97"/>
    </location>
</feature>
<dbReference type="EMBL" id="QPFP01000025">
    <property type="protein sequence ID" value="TEB29874.1"/>
    <property type="molecule type" value="Genomic_DNA"/>
</dbReference>
<evidence type="ECO:0000313" key="3">
    <source>
        <dbReference type="Proteomes" id="UP000298030"/>
    </source>
</evidence>
<evidence type="ECO:0000256" key="1">
    <source>
        <dbReference type="SAM" id="MobiDB-lite"/>
    </source>
</evidence>
<feature type="region of interest" description="Disordered" evidence="1">
    <location>
        <begin position="129"/>
        <end position="257"/>
    </location>
</feature>
<reference evidence="2 3" key="1">
    <citation type="journal article" date="2019" name="Nat. Ecol. Evol.">
        <title>Megaphylogeny resolves global patterns of mushroom evolution.</title>
        <authorList>
            <person name="Varga T."/>
            <person name="Krizsan K."/>
            <person name="Foldi C."/>
            <person name="Dima B."/>
            <person name="Sanchez-Garcia M."/>
            <person name="Sanchez-Ramirez S."/>
            <person name="Szollosi G.J."/>
            <person name="Szarkandi J.G."/>
            <person name="Papp V."/>
            <person name="Albert L."/>
            <person name="Andreopoulos W."/>
            <person name="Angelini C."/>
            <person name="Antonin V."/>
            <person name="Barry K.W."/>
            <person name="Bougher N.L."/>
            <person name="Buchanan P."/>
            <person name="Buyck B."/>
            <person name="Bense V."/>
            <person name="Catcheside P."/>
            <person name="Chovatia M."/>
            <person name="Cooper J."/>
            <person name="Damon W."/>
            <person name="Desjardin D."/>
            <person name="Finy P."/>
            <person name="Geml J."/>
            <person name="Haridas S."/>
            <person name="Hughes K."/>
            <person name="Justo A."/>
            <person name="Karasinski D."/>
            <person name="Kautmanova I."/>
            <person name="Kiss B."/>
            <person name="Kocsube S."/>
            <person name="Kotiranta H."/>
            <person name="LaButti K.M."/>
            <person name="Lechner B.E."/>
            <person name="Liimatainen K."/>
            <person name="Lipzen A."/>
            <person name="Lukacs Z."/>
            <person name="Mihaltcheva S."/>
            <person name="Morgado L.N."/>
            <person name="Niskanen T."/>
            <person name="Noordeloos M.E."/>
            <person name="Ohm R.A."/>
            <person name="Ortiz-Santana B."/>
            <person name="Ovrebo C."/>
            <person name="Racz N."/>
            <person name="Riley R."/>
            <person name="Savchenko A."/>
            <person name="Shiryaev A."/>
            <person name="Soop K."/>
            <person name="Spirin V."/>
            <person name="Szebenyi C."/>
            <person name="Tomsovsky M."/>
            <person name="Tulloss R.E."/>
            <person name="Uehling J."/>
            <person name="Grigoriev I.V."/>
            <person name="Vagvolgyi C."/>
            <person name="Papp T."/>
            <person name="Martin F.M."/>
            <person name="Miettinen O."/>
            <person name="Hibbett D.S."/>
            <person name="Nagy L.G."/>
        </authorList>
    </citation>
    <scope>NUCLEOTIDE SEQUENCE [LARGE SCALE GENOMIC DNA]</scope>
    <source>
        <strain evidence="2 3">FP101781</strain>
    </source>
</reference>